<dbReference type="InterPro" id="IPR036936">
    <property type="entry name" value="CRIB_dom_sf"/>
</dbReference>
<evidence type="ECO:0000256" key="3">
    <source>
        <dbReference type="ARBA" id="ARBA00022553"/>
    </source>
</evidence>
<feature type="region of interest" description="Disordered" evidence="5">
    <location>
        <begin position="544"/>
        <end position="820"/>
    </location>
</feature>
<dbReference type="CDD" id="cd00132">
    <property type="entry name" value="CRIB"/>
    <property type="match status" value="1"/>
</dbReference>
<feature type="domain" description="CRIB" evidence="6">
    <location>
        <begin position="481"/>
        <end position="494"/>
    </location>
</feature>
<feature type="domain" description="WH2" evidence="7">
    <location>
        <begin position="750"/>
        <end position="767"/>
    </location>
</feature>
<dbReference type="OrthoDB" id="8963340at2759"/>
<feature type="domain" description="WH2" evidence="7">
    <location>
        <begin position="716"/>
        <end position="733"/>
    </location>
</feature>
<evidence type="ECO:0000256" key="2">
    <source>
        <dbReference type="ARBA" id="ARBA00022490"/>
    </source>
</evidence>
<feature type="compositionally biased region" description="Low complexity" evidence="5">
    <location>
        <begin position="732"/>
        <end position="753"/>
    </location>
</feature>
<sequence>MWMVVSEDPGGRLRYQYHQPVQTIPRAPVIKNIPIKYTAASDFVNNSNYSRGCLTFPESSVYSNPGTSGTLRFHHPSPVPKPTEFEIEQYDNVNPDSSLYGYAHATIAGARGTGAGPSISRRSVSPYNRRSISRNSRERDTNSSGSTTSSSEYMEPNIGHYSELSTGSVRFVRGVNGRQPRYGETGVYYYSRDPLPNGTSQPTDCPPELPSPDYSPPMATKNRVRFHLPDMPVSRGEYVTSQLAPSPTFDDREHHIYGSVNLDPDPRRVSTKIEKGEVVRGNVVSIQCRRQRSASPTYDQIDREPVYTYFESTSSSTAGSVGSNSPNTSTSSGSAGSENNGTLTNGNSSVTNTVGTSPRRTPPPLPPLPPSKYRLNRNKKMLTDAQRPQQHQFGHQAHSLNSGGGFEITQAYGNSGPSPPTGVISRGAPPPPAFASGVTQMGTMVHTPNNKDNSGGGGLFGSKKEKKKKDKKAPRIRKEDISNPTNFQHKAHVGWDQDNGFSNKIYDSDMDETTKAILRAAGLQPEQMTEKDIRFARKFVTKNIDKYEPIDHLAAPSGRDRDRQAAPPPPIQSQQPPSMYKAPPVPISQPISQWGASPAPPPPPSRGASAQHHGNAPARPPPPPPIVNNDRFRTGGGMTNSSAPARPLPQVPQYTDASRPSGIPPPPPPPPPSGQPTGFVPPAPPPPPPMNMGAGAPPAPPPPPNDLSSLPAAQPGRGNLLAEIQAGKQLKSVAKNGNNSSGSAPSAGSAHGNVMEQIRKGAQLKHIDTQAEQEKRKSTTQMGGIAGALAAALEMRRQNMGIDDSSDEDESDDNKGEWSD</sequence>
<dbReference type="GO" id="GO:0030041">
    <property type="term" value="P:actin filament polymerization"/>
    <property type="evidence" value="ECO:0007669"/>
    <property type="project" value="TreeGrafter"/>
</dbReference>
<dbReference type="GO" id="GO:0005884">
    <property type="term" value="C:actin filament"/>
    <property type="evidence" value="ECO:0007669"/>
    <property type="project" value="TreeGrafter"/>
</dbReference>
<dbReference type="PANTHER" id="PTHR45691:SF6">
    <property type="entry name" value="PROTEIN DIAPHANOUS"/>
    <property type="match status" value="1"/>
</dbReference>
<dbReference type="Gene3D" id="3.90.810.10">
    <property type="entry name" value="CRIB domain"/>
    <property type="match status" value="1"/>
</dbReference>
<accession>A0A2A2JFG7</accession>
<dbReference type="PROSITE" id="PS50108">
    <property type="entry name" value="CRIB"/>
    <property type="match status" value="1"/>
</dbReference>
<feature type="compositionally biased region" description="Basic residues" evidence="5">
    <location>
        <begin position="464"/>
        <end position="475"/>
    </location>
</feature>
<feature type="compositionally biased region" description="Polar residues" evidence="5">
    <location>
        <begin position="386"/>
        <end position="401"/>
    </location>
</feature>
<dbReference type="Pfam" id="PF02205">
    <property type="entry name" value="WH2"/>
    <property type="match status" value="2"/>
</dbReference>
<dbReference type="Gene3D" id="6.10.280.150">
    <property type="match status" value="1"/>
</dbReference>
<evidence type="ECO:0000256" key="5">
    <source>
        <dbReference type="SAM" id="MobiDB-lite"/>
    </source>
</evidence>
<dbReference type="InterPro" id="IPR003124">
    <property type="entry name" value="WH2_dom"/>
</dbReference>
<feature type="compositionally biased region" description="Low complexity" evidence="5">
    <location>
        <begin position="313"/>
        <end position="342"/>
    </location>
</feature>
<organism evidence="8 9">
    <name type="scientific">Diploscapter pachys</name>
    <dbReference type="NCBI Taxonomy" id="2018661"/>
    <lineage>
        <taxon>Eukaryota</taxon>
        <taxon>Metazoa</taxon>
        <taxon>Ecdysozoa</taxon>
        <taxon>Nematoda</taxon>
        <taxon>Chromadorea</taxon>
        <taxon>Rhabditida</taxon>
        <taxon>Rhabditina</taxon>
        <taxon>Rhabditomorpha</taxon>
        <taxon>Rhabditoidea</taxon>
        <taxon>Rhabditidae</taxon>
        <taxon>Diploscapter</taxon>
    </lineage>
</organism>
<evidence type="ECO:0000256" key="1">
    <source>
        <dbReference type="ARBA" id="ARBA00004245"/>
    </source>
</evidence>
<evidence type="ECO:0000313" key="9">
    <source>
        <dbReference type="Proteomes" id="UP000218231"/>
    </source>
</evidence>
<dbReference type="SMART" id="SM00246">
    <property type="entry name" value="WH2"/>
    <property type="match status" value="2"/>
</dbReference>
<dbReference type="Pfam" id="PF00786">
    <property type="entry name" value="PBD"/>
    <property type="match status" value="1"/>
</dbReference>
<feature type="region of interest" description="Disordered" evidence="5">
    <location>
        <begin position="313"/>
        <end position="499"/>
    </location>
</feature>
<feature type="compositionally biased region" description="Low complexity" evidence="5">
    <location>
        <begin position="142"/>
        <end position="151"/>
    </location>
</feature>
<evidence type="ECO:0000256" key="4">
    <source>
        <dbReference type="ARBA" id="ARBA00023212"/>
    </source>
</evidence>
<dbReference type="CDD" id="cd22070">
    <property type="entry name" value="WH2_Pan1-like"/>
    <property type="match status" value="1"/>
</dbReference>
<keyword evidence="2" id="KW-0963">Cytoplasm</keyword>
<evidence type="ECO:0000259" key="6">
    <source>
        <dbReference type="PROSITE" id="PS50108"/>
    </source>
</evidence>
<feature type="compositionally biased region" description="Polar residues" evidence="5">
    <location>
        <begin position="437"/>
        <end position="448"/>
    </location>
</feature>
<dbReference type="Proteomes" id="UP000218231">
    <property type="component" value="Unassembled WGS sequence"/>
</dbReference>
<dbReference type="SUPFAM" id="SSF47912">
    <property type="entry name" value="Wiscott-Aldrich syndrome protein, WASP, C-terminal domain"/>
    <property type="match status" value="1"/>
</dbReference>
<dbReference type="PANTHER" id="PTHR45691">
    <property type="entry name" value="PROTEIN DIAPHANOUS"/>
    <property type="match status" value="1"/>
</dbReference>
<dbReference type="InterPro" id="IPR000095">
    <property type="entry name" value="CRIB_dom"/>
</dbReference>
<evidence type="ECO:0000313" key="8">
    <source>
        <dbReference type="EMBL" id="PAV60309.1"/>
    </source>
</evidence>
<evidence type="ECO:0008006" key="10">
    <source>
        <dbReference type="Google" id="ProtNLM"/>
    </source>
</evidence>
<dbReference type="PROSITE" id="PS51082">
    <property type="entry name" value="WH2"/>
    <property type="match status" value="2"/>
</dbReference>
<comment type="caution">
    <text evidence="8">The sequence shown here is derived from an EMBL/GenBank/DDBJ whole genome shotgun (WGS) entry which is preliminary data.</text>
</comment>
<feature type="compositionally biased region" description="Polar residues" evidence="5">
    <location>
        <begin position="343"/>
        <end position="355"/>
    </location>
</feature>
<dbReference type="AlphaFoldDB" id="A0A2A2JFG7"/>
<feature type="region of interest" description="Disordered" evidence="5">
    <location>
        <begin position="110"/>
        <end position="160"/>
    </location>
</feature>
<comment type="subcellular location">
    <subcellularLocation>
        <location evidence="1">Cytoplasm</location>
        <location evidence="1">Cytoskeleton</location>
    </subcellularLocation>
</comment>
<dbReference type="STRING" id="2018661.A0A2A2JFG7"/>
<feature type="compositionally biased region" description="Pro residues" evidence="5">
    <location>
        <begin position="662"/>
        <end position="690"/>
    </location>
</feature>
<keyword evidence="3" id="KW-0597">Phosphoprotein</keyword>
<reference evidence="8 9" key="1">
    <citation type="journal article" date="2017" name="Curr. Biol.">
        <title>Genome architecture and evolution of a unichromosomal asexual nematode.</title>
        <authorList>
            <person name="Fradin H."/>
            <person name="Zegar C."/>
            <person name="Gutwein M."/>
            <person name="Lucas J."/>
            <person name="Kovtun M."/>
            <person name="Corcoran D."/>
            <person name="Baugh L.R."/>
            <person name="Kiontke K."/>
            <person name="Gunsalus K."/>
            <person name="Fitch D.H."/>
            <person name="Piano F."/>
        </authorList>
    </citation>
    <scope>NUCLEOTIDE SEQUENCE [LARGE SCALE GENOMIC DNA]</scope>
    <source>
        <strain evidence="8">PF1309</strain>
    </source>
</reference>
<protein>
    <recommendedName>
        <fullName evidence="10">CRIB domain-containing protein</fullName>
    </recommendedName>
</protein>
<keyword evidence="4" id="KW-0206">Cytoskeleton</keyword>
<gene>
    <name evidence="8" type="ORF">WR25_19186</name>
</gene>
<keyword evidence="9" id="KW-1185">Reference proteome</keyword>
<dbReference type="GO" id="GO:0003779">
    <property type="term" value="F:actin binding"/>
    <property type="evidence" value="ECO:0007669"/>
    <property type="project" value="InterPro"/>
</dbReference>
<dbReference type="InterPro" id="IPR051412">
    <property type="entry name" value="Formin_Homology_Diaphanous_sf"/>
</dbReference>
<dbReference type="InterPro" id="IPR011026">
    <property type="entry name" value="WAS_C"/>
</dbReference>
<feature type="compositionally biased region" description="Pro residues" evidence="5">
    <location>
        <begin position="360"/>
        <end position="370"/>
    </location>
</feature>
<feature type="compositionally biased region" description="Basic and acidic residues" evidence="5">
    <location>
        <begin position="765"/>
        <end position="777"/>
    </location>
</feature>
<proteinExistence type="predicted"/>
<dbReference type="EMBL" id="LIAE01010475">
    <property type="protein sequence ID" value="PAV60309.1"/>
    <property type="molecule type" value="Genomic_DNA"/>
</dbReference>
<name>A0A2A2JFG7_9BILA</name>
<evidence type="ECO:0000259" key="7">
    <source>
        <dbReference type="PROSITE" id="PS51082"/>
    </source>
</evidence>
<dbReference type="SMART" id="SM00285">
    <property type="entry name" value="PBD"/>
    <property type="match status" value="1"/>
</dbReference>